<comment type="caution">
    <text evidence="2">The sequence shown here is derived from an EMBL/GenBank/DDBJ whole genome shotgun (WGS) entry which is preliminary data.</text>
</comment>
<keyword evidence="1" id="KW-0472">Membrane</keyword>
<protein>
    <submittedName>
        <fullName evidence="2">Uncharacterized protein</fullName>
    </submittedName>
</protein>
<proteinExistence type="predicted"/>
<dbReference type="AlphaFoldDB" id="X1LV29"/>
<name>X1LV29_9ZZZZ</name>
<keyword evidence="1" id="KW-1133">Transmembrane helix</keyword>
<evidence type="ECO:0000313" key="2">
    <source>
        <dbReference type="EMBL" id="GAI22938.1"/>
    </source>
</evidence>
<keyword evidence="1" id="KW-0812">Transmembrane</keyword>
<accession>X1LV29</accession>
<organism evidence="2">
    <name type="scientific">marine sediment metagenome</name>
    <dbReference type="NCBI Taxonomy" id="412755"/>
    <lineage>
        <taxon>unclassified sequences</taxon>
        <taxon>metagenomes</taxon>
        <taxon>ecological metagenomes</taxon>
    </lineage>
</organism>
<feature type="non-terminal residue" evidence="2">
    <location>
        <position position="1"/>
    </location>
</feature>
<reference evidence="2" key="1">
    <citation type="journal article" date="2014" name="Front. Microbiol.">
        <title>High frequency of phylogenetically diverse reductive dehalogenase-homologous genes in deep subseafloor sedimentary metagenomes.</title>
        <authorList>
            <person name="Kawai M."/>
            <person name="Futagami T."/>
            <person name="Toyoda A."/>
            <person name="Takaki Y."/>
            <person name="Nishi S."/>
            <person name="Hori S."/>
            <person name="Arai W."/>
            <person name="Tsubouchi T."/>
            <person name="Morono Y."/>
            <person name="Uchiyama I."/>
            <person name="Ito T."/>
            <person name="Fujiyama A."/>
            <person name="Inagaki F."/>
            <person name="Takami H."/>
        </authorList>
    </citation>
    <scope>NUCLEOTIDE SEQUENCE</scope>
    <source>
        <strain evidence="2">Expedition CK06-06</strain>
    </source>
</reference>
<evidence type="ECO:0000256" key="1">
    <source>
        <dbReference type="SAM" id="Phobius"/>
    </source>
</evidence>
<feature type="transmembrane region" description="Helical" evidence="1">
    <location>
        <begin position="16"/>
        <end position="33"/>
    </location>
</feature>
<dbReference type="EMBL" id="BARV01022693">
    <property type="protein sequence ID" value="GAI22938.1"/>
    <property type="molecule type" value="Genomic_DNA"/>
</dbReference>
<gene>
    <name evidence="2" type="ORF">S06H3_37360</name>
</gene>
<sequence length="42" mass="4506">VLSGNPKVLAVLKKPLGTWPGVVLLVGIGYWLYRTALGKAKK</sequence>